<dbReference type="Proteomes" id="UP000325579">
    <property type="component" value="Unassembled WGS sequence"/>
</dbReference>
<dbReference type="RefSeq" id="XP_031941282.1">
    <property type="nucleotide sequence ID" value="XM_032078578.1"/>
</dbReference>
<dbReference type="EMBL" id="ML736771">
    <property type="protein sequence ID" value="KAE8403963.1"/>
    <property type="molecule type" value="Genomic_DNA"/>
</dbReference>
<accession>A0A5N7DD84</accession>
<proteinExistence type="predicted"/>
<reference evidence="1 2" key="1">
    <citation type="submission" date="2019-04" db="EMBL/GenBank/DDBJ databases">
        <authorList>
            <consortium name="DOE Joint Genome Institute"/>
            <person name="Mondo S."/>
            <person name="Kjaerbolling I."/>
            <person name="Vesth T."/>
            <person name="Frisvad J.C."/>
            <person name="Nybo J.L."/>
            <person name="Theobald S."/>
            <person name="Kildgaard S."/>
            <person name="Isbrandt T."/>
            <person name="Kuo A."/>
            <person name="Sato A."/>
            <person name="Lyhne E.K."/>
            <person name="Kogle M.E."/>
            <person name="Wiebenga A."/>
            <person name="Kun R.S."/>
            <person name="Lubbers R.J."/>
            <person name="Makela M.R."/>
            <person name="Barry K."/>
            <person name="Chovatia M."/>
            <person name="Clum A."/>
            <person name="Daum C."/>
            <person name="Haridas S."/>
            <person name="He G."/>
            <person name="LaButti K."/>
            <person name="Lipzen A."/>
            <person name="Riley R."/>
            <person name="Salamov A."/>
            <person name="Simmons B.A."/>
            <person name="Magnuson J.K."/>
            <person name="Henrissat B."/>
            <person name="Mortensen U.H."/>
            <person name="Larsen T.O."/>
            <person name="Devries R.P."/>
            <person name="Grigoriev I.V."/>
            <person name="Machida M."/>
            <person name="Baker S.E."/>
            <person name="Andersen M.R."/>
            <person name="Cantor M.N."/>
            <person name="Hua S.X."/>
        </authorList>
    </citation>
    <scope>NUCLEOTIDE SEQUENCE [LARGE SCALE GENOMIC DNA]</scope>
    <source>
        <strain evidence="1 2">CBS 119388</strain>
    </source>
</reference>
<protein>
    <submittedName>
        <fullName evidence="1">Uncharacterized protein</fullName>
    </submittedName>
</protein>
<dbReference type="AlphaFoldDB" id="A0A5N6HUW6"/>
<accession>A0A5N6HUW6</accession>
<dbReference type="GeneID" id="43663269"/>
<evidence type="ECO:0000313" key="2">
    <source>
        <dbReference type="Proteomes" id="UP000325579"/>
    </source>
</evidence>
<evidence type="ECO:0000313" key="1">
    <source>
        <dbReference type="EMBL" id="KAE8403963.1"/>
    </source>
</evidence>
<name>A0A5N6HUW6_9EURO</name>
<gene>
    <name evidence="1" type="ORF">BDV37DRAFT_120988</name>
</gene>
<sequence length="95" mass="10580">MDLPSEWLCSIHLFVLYAGSLASMLTGFWIDGQTFLVSLLLVRGYCTGVGSLGRVAFDIDHQLFVEFFAPRVFSSSFPSFSPTFKVSVALWIFTS</sequence>
<organism evidence="1 2">
    <name type="scientific">Aspergillus pseudonomiae</name>
    <dbReference type="NCBI Taxonomy" id="1506151"/>
    <lineage>
        <taxon>Eukaryota</taxon>
        <taxon>Fungi</taxon>
        <taxon>Dikarya</taxon>
        <taxon>Ascomycota</taxon>
        <taxon>Pezizomycotina</taxon>
        <taxon>Eurotiomycetes</taxon>
        <taxon>Eurotiomycetidae</taxon>
        <taxon>Eurotiales</taxon>
        <taxon>Aspergillaceae</taxon>
        <taxon>Aspergillus</taxon>
        <taxon>Aspergillus subgen. Circumdati</taxon>
    </lineage>
</organism>
<keyword evidence="2" id="KW-1185">Reference proteome</keyword>